<dbReference type="RefSeq" id="WP_144748470.1">
    <property type="nucleotide sequence ID" value="NZ_VMNW02000045.1"/>
</dbReference>
<comment type="caution">
    <text evidence="2">The sequence shown here is derived from an EMBL/GenBank/DDBJ whole genome shotgun (WGS) entry which is preliminary data.</text>
</comment>
<keyword evidence="1" id="KW-0812">Transmembrane</keyword>
<reference evidence="2" key="1">
    <citation type="submission" date="2019-09" db="EMBL/GenBank/DDBJ databases">
        <authorList>
            <person name="Teo W.F.A."/>
            <person name="Duangmal K."/>
        </authorList>
    </citation>
    <scope>NUCLEOTIDE SEQUENCE [LARGE SCALE GENOMIC DNA]</scope>
    <source>
        <strain evidence="2">K81G1</strain>
    </source>
</reference>
<accession>A0A5N0UYV8</accession>
<gene>
    <name evidence="2" type="ORF">FPZ12_026290</name>
</gene>
<keyword evidence="1" id="KW-1133">Transmembrane helix</keyword>
<dbReference type="Proteomes" id="UP000319769">
    <property type="component" value="Unassembled WGS sequence"/>
</dbReference>
<name>A0A5N0UYV8_9PSEU</name>
<organism evidence="2 3">
    <name type="scientific">Amycolatopsis acidicola</name>
    <dbReference type="NCBI Taxonomy" id="2596893"/>
    <lineage>
        <taxon>Bacteria</taxon>
        <taxon>Bacillati</taxon>
        <taxon>Actinomycetota</taxon>
        <taxon>Actinomycetes</taxon>
        <taxon>Pseudonocardiales</taxon>
        <taxon>Pseudonocardiaceae</taxon>
        <taxon>Amycolatopsis</taxon>
    </lineage>
</organism>
<evidence type="ECO:0000313" key="3">
    <source>
        <dbReference type="Proteomes" id="UP000319769"/>
    </source>
</evidence>
<dbReference type="AlphaFoldDB" id="A0A5N0UYV8"/>
<proteinExistence type="predicted"/>
<keyword evidence="3" id="KW-1185">Reference proteome</keyword>
<evidence type="ECO:0000256" key="1">
    <source>
        <dbReference type="SAM" id="Phobius"/>
    </source>
</evidence>
<feature type="transmembrane region" description="Helical" evidence="1">
    <location>
        <begin position="6"/>
        <end position="25"/>
    </location>
</feature>
<dbReference type="EMBL" id="VMNW02000045">
    <property type="protein sequence ID" value="KAA9156928.1"/>
    <property type="molecule type" value="Genomic_DNA"/>
</dbReference>
<keyword evidence="1" id="KW-0472">Membrane</keyword>
<evidence type="ECO:0000313" key="2">
    <source>
        <dbReference type="EMBL" id="KAA9156928.1"/>
    </source>
</evidence>
<protein>
    <submittedName>
        <fullName evidence="2">Uncharacterized protein</fullName>
    </submittedName>
</protein>
<sequence>MTMEVLVAGAVLVGSGFLVRALLVLRRYILGLREAVREMARINVELACDLFDKGHFTAAAEHESLAAGLENLAETGK</sequence>